<evidence type="ECO:0000256" key="10">
    <source>
        <dbReference type="ARBA" id="ARBA00041392"/>
    </source>
</evidence>
<comment type="caution">
    <text evidence="14">The sequence shown here is derived from an EMBL/GenBank/DDBJ whole genome shotgun (WGS) entry which is preliminary data.</text>
</comment>
<dbReference type="PANTHER" id="PTHR11129:SF1">
    <property type="entry name" value="PROTEIN FARNESYLTRANSFERASE_GERANYLGERANYLTRANSFERASE TYPE-1 SUBUNIT ALPHA"/>
    <property type="match status" value="1"/>
</dbReference>
<keyword evidence="5" id="KW-0637">Prenyltransferase</keyword>
<organism evidence="14">
    <name type="scientific">Menopon gallinae</name>
    <name type="common">poultry shaft louse</name>
    <dbReference type="NCBI Taxonomy" id="328185"/>
    <lineage>
        <taxon>Eukaryota</taxon>
        <taxon>Metazoa</taxon>
        <taxon>Ecdysozoa</taxon>
        <taxon>Arthropoda</taxon>
        <taxon>Hexapoda</taxon>
        <taxon>Insecta</taxon>
        <taxon>Pterygota</taxon>
        <taxon>Neoptera</taxon>
        <taxon>Paraneoptera</taxon>
        <taxon>Psocodea</taxon>
        <taxon>Troctomorpha</taxon>
        <taxon>Phthiraptera</taxon>
        <taxon>Amblycera</taxon>
        <taxon>Menoponidae</taxon>
        <taxon>Menopon</taxon>
    </lineage>
</organism>
<dbReference type="EC" id="2.5.1.59" evidence="3"/>
<keyword evidence="8" id="KW-0460">Magnesium</keyword>
<dbReference type="PROSITE" id="PS51147">
    <property type="entry name" value="PFTA"/>
    <property type="match status" value="5"/>
</dbReference>
<dbReference type="Pfam" id="PF01239">
    <property type="entry name" value="PPTA"/>
    <property type="match status" value="5"/>
</dbReference>
<evidence type="ECO:0000313" key="14">
    <source>
        <dbReference type="EMBL" id="KAL0270016.1"/>
    </source>
</evidence>
<dbReference type="GO" id="GO:0005965">
    <property type="term" value="C:protein farnesyltransferase complex"/>
    <property type="evidence" value="ECO:0007669"/>
    <property type="project" value="TreeGrafter"/>
</dbReference>
<comment type="similarity">
    <text evidence="2">Belongs to the protein prenyltransferase subunit alpha family.</text>
</comment>
<dbReference type="AlphaFoldDB" id="A0AAW2HJM7"/>
<accession>A0AAW2HJM7</accession>
<evidence type="ECO:0000256" key="8">
    <source>
        <dbReference type="ARBA" id="ARBA00022842"/>
    </source>
</evidence>
<keyword evidence="7" id="KW-0677">Repeat</keyword>
<evidence type="ECO:0000256" key="3">
    <source>
        <dbReference type="ARBA" id="ARBA00012700"/>
    </source>
</evidence>
<protein>
    <recommendedName>
        <fullName evidence="9">Protein farnesyltransferase/geranylgeranyltransferase type-1 subunit alpha</fullName>
        <ecNumber evidence="4">2.5.1.58</ecNumber>
        <ecNumber evidence="3">2.5.1.59</ecNumber>
    </recommendedName>
    <alternativeName>
        <fullName evidence="12">CAAX farnesyltransferase subunit alpha</fullName>
    </alternativeName>
    <alternativeName>
        <fullName evidence="11">FTase-alpha</fullName>
    </alternativeName>
    <alternativeName>
        <fullName evidence="10">Ras proteins prenyltransferase subunit alpha</fullName>
    </alternativeName>
    <alternativeName>
        <fullName evidence="13">Type I protein geranyl-geranyltransferase subunit alpha</fullName>
    </alternativeName>
</protein>
<dbReference type="PANTHER" id="PTHR11129">
    <property type="entry name" value="PROTEIN FARNESYLTRANSFERASE ALPHA SUBUNIT/RAB GERANYLGERANYL TRANSFERASE ALPHA SUBUNIT"/>
    <property type="match status" value="1"/>
</dbReference>
<dbReference type="SUPFAM" id="SSF48439">
    <property type="entry name" value="Protein prenylyltransferase"/>
    <property type="match status" value="1"/>
</dbReference>
<dbReference type="EMBL" id="JARGDH010000004">
    <property type="protein sequence ID" value="KAL0270016.1"/>
    <property type="molecule type" value="Genomic_DNA"/>
</dbReference>
<dbReference type="GO" id="GO:0005953">
    <property type="term" value="C:CAAX-protein geranylgeranyltransferase complex"/>
    <property type="evidence" value="ECO:0007669"/>
    <property type="project" value="TreeGrafter"/>
</dbReference>
<comment type="cofactor">
    <cofactor evidence="1">
        <name>Mg(2+)</name>
        <dbReference type="ChEBI" id="CHEBI:18420"/>
    </cofactor>
</comment>
<evidence type="ECO:0000256" key="7">
    <source>
        <dbReference type="ARBA" id="ARBA00022737"/>
    </source>
</evidence>
<keyword evidence="6" id="KW-0808">Transferase</keyword>
<evidence type="ECO:0000256" key="6">
    <source>
        <dbReference type="ARBA" id="ARBA00022679"/>
    </source>
</evidence>
<dbReference type="EC" id="2.5.1.58" evidence="4"/>
<dbReference type="GO" id="GO:0004662">
    <property type="term" value="F:CAAX-protein geranylgeranyltransferase activity"/>
    <property type="evidence" value="ECO:0007669"/>
    <property type="project" value="UniProtKB-EC"/>
</dbReference>
<sequence>MFRMRKHLKTKRKEGVVKKMAGSGEEHVDDGFWVFYRDRSEWKDVQPIPQDDGPFPVVSISYSEKFRDVYDYFRAILKSQEKSERALVLTEDALELNPANYTVWQYRREILKHLNKDLKEELKYIRGMIETNEKNYQVWHHRRMIVEWMQDPSQELRLTEIILSSDAKNYHAWQYRQWVIRTFNLYEKELDFVELLLEDDVRNNSAWNQRYFVINNTTNFTPAVIDREIDFTIGKIKLVTCNESAWNYLRGIMLHAEQDIEAQKKVRTFCEQLYMEGNRSPHLLSYLVDLCVEVDSQDAGDQFLNKAKALELCSELANEHDKIRCMYWNYIARTIAQ</sequence>
<dbReference type="InterPro" id="IPR002088">
    <property type="entry name" value="Prenyl_trans_a"/>
</dbReference>
<evidence type="ECO:0000256" key="11">
    <source>
        <dbReference type="ARBA" id="ARBA00042436"/>
    </source>
</evidence>
<name>A0AAW2HJM7_9NEOP</name>
<evidence type="ECO:0000256" key="12">
    <source>
        <dbReference type="ARBA" id="ARBA00043086"/>
    </source>
</evidence>
<proteinExistence type="inferred from homology"/>
<evidence type="ECO:0000256" key="2">
    <source>
        <dbReference type="ARBA" id="ARBA00006734"/>
    </source>
</evidence>
<reference evidence="14" key="1">
    <citation type="journal article" date="2024" name="Gigascience">
        <title>Chromosome-level genome of the poultry shaft louse Menopon gallinae provides insight into the host-switching and adaptive evolution of parasitic lice.</title>
        <authorList>
            <person name="Xu Y."/>
            <person name="Ma L."/>
            <person name="Liu S."/>
            <person name="Liang Y."/>
            <person name="Liu Q."/>
            <person name="He Z."/>
            <person name="Tian L."/>
            <person name="Duan Y."/>
            <person name="Cai W."/>
            <person name="Li H."/>
            <person name="Song F."/>
        </authorList>
    </citation>
    <scope>NUCLEOTIDE SEQUENCE</scope>
    <source>
        <strain evidence="14">Cailab_2023a</strain>
    </source>
</reference>
<evidence type="ECO:0000256" key="1">
    <source>
        <dbReference type="ARBA" id="ARBA00001946"/>
    </source>
</evidence>
<evidence type="ECO:0000256" key="5">
    <source>
        <dbReference type="ARBA" id="ARBA00022602"/>
    </source>
</evidence>
<dbReference type="GO" id="GO:0004660">
    <property type="term" value="F:protein farnesyltransferase activity"/>
    <property type="evidence" value="ECO:0007669"/>
    <property type="project" value="UniProtKB-EC"/>
</dbReference>
<gene>
    <name evidence="14" type="ORF">PYX00_007562</name>
</gene>
<evidence type="ECO:0000256" key="13">
    <source>
        <dbReference type="ARBA" id="ARBA00043219"/>
    </source>
</evidence>
<dbReference type="Gene3D" id="1.25.40.120">
    <property type="entry name" value="Protein prenylyltransferase"/>
    <property type="match status" value="1"/>
</dbReference>
<evidence type="ECO:0000256" key="9">
    <source>
        <dbReference type="ARBA" id="ARBA00040965"/>
    </source>
</evidence>
<evidence type="ECO:0000256" key="4">
    <source>
        <dbReference type="ARBA" id="ARBA00012702"/>
    </source>
</evidence>